<keyword evidence="6 7" id="KW-0472">Membrane</keyword>
<feature type="transmembrane region" description="Helical" evidence="7">
    <location>
        <begin position="239"/>
        <end position="261"/>
    </location>
</feature>
<dbReference type="AlphaFoldDB" id="A0AAC9W1T9"/>
<evidence type="ECO:0000313" key="10">
    <source>
        <dbReference type="Proteomes" id="UP000192391"/>
    </source>
</evidence>
<feature type="transmembrane region" description="Helical" evidence="7">
    <location>
        <begin position="293"/>
        <end position="315"/>
    </location>
</feature>
<evidence type="ECO:0000256" key="2">
    <source>
        <dbReference type="ARBA" id="ARBA00022448"/>
    </source>
</evidence>
<sequence>MKKELNNFNLASVLSVSLLLYLSGSLLAPALGVMKGAFPEAEMSTIRLVLTYMYITVSIFSLVSGFLAKKTSKKNVVIIGLLLYGGAGMAGGLFININMIILSRVIMGMGVGLILPQATSMIVELYEAEKREKLLGWSQGLANIGSMIGSIIGGSLALINWKYNFFGFGVAFVILVLVIIGVPNIPPDKTETNKANLPKMPKALFSICIFMFLAQAASLVTVTNMAIFVNSEPWGNPSLLGITMALLTFAGFVAGFVLVYVKKIFKKFTPLFSCITMGAGFVILSFANSMGLAMLSNTLIGFGYGLMIPSLFISISQNIPPVLRQKAISIASAAMYFGCFATAYIQQWIGILSGNPSQRFMFLAFGIGTFVAAAGCIIQIFLKKSNQVNA</sequence>
<dbReference type="GO" id="GO:0005886">
    <property type="term" value="C:plasma membrane"/>
    <property type="evidence" value="ECO:0007669"/>
    <property type="project" value="UniProtKB-SubCell"/>
</dbReference>
<feature type="transmembrane region" description="Helical" evidence="7">
    <location>
        <begin position="135"/>
        <end position="159"/>
    </location>
</feature>
<dbReference type="KEGG" id="elim:B2M23_01810"/>
<keyword evidence="4 7" id="KW-0812">Transmembrane</keyword>
<evidence type="ECO:0000256" key="6">
    <source>
        <dbReference type="ARBA" id="ARBA00023136"/>
    </source>
</evidence>
<dbReference type="EMBL" id="CP019962">
    <property type="protein sequence ID" value="ARD64362.1"/>
    <property type="molecule type" value="Genomic_DNA"/>
</dbReference>
<proteinExistence type="predicted"/>
<evidence type="ECO:0000256" key="3">
    <source>
        <dbReference type="ARBA" id="ARBA00022475"/>
    </source>
</evidence>
<dbReference type="PANTHER" id="PTHR43124">
    <property type="entry name" value="PURINE EFFLUX PUMP PBUE"/>
    <property type="match status" value="1"/>
</dbReference>
<feature type="domain" description="Major facilitator superfamily (MFS) profile" evidence="8">
    <location>
        <begin position="9"/>
        <end position="387"/>
    </location>
</feature>
<dbReference type="InterPro" id="IPR011701">
    <property type="entry name" value="MFS"/>
</dbReference>
<feature type="transmembrane region" description="Helical" evidence="7">
    <location>
        <begin position="361"/>
        <end position="382"/>
    </location>
</feature>
<accession>A0AAC9W1T9</accession>
<evidence type="ECO:0000256" key="4">
    <source>
        <dbReference type="ARBA" id="ARBA00022692"/>
    </source>
</evidence>
<dbReference type="Pfam" id="PF07690">
    <property type="entry name" value="MFS_1"/>
    <property type="match status" value="1"/>
</dbReference>
<evidence type="ECO:0000256" key="1">
    <source>
        <dbReference type="ARBA" id="ARBA00004651"/>
    </source>
</evidence>
<dbReference type="InterPro" id="IPR020846">
    <property type="entry name" value="MFS_dom"/>
</dbReference>
<organism evidence="9 10">
    <name type="scientific">Eubacterium limosum</name>
    <dbReference type="NCBI Taxonomy" id="1736"/>
    <lineage>
        <taxon>Bacteria</taxon>
        <taxon>Bacillati</taxon>
        <taxon>Bacillota</taxon>
        <taxon>Clostridia</taxon>
        <taxon>Eubacteriales</taxon>
        <taxon>Eubacteriaceae</taxon>
        <taxon>Eubacterium</taxon>
    </lineage>
</organism>
<evidence type="ECO:0000256" key="5">
    <source>
        <dbReference type="ARBA" id="ARBA00022989"/>
    </source>
</evidence>
<dbReference type="PANTHER" id="PTHR43124:SF3">
    <property type="entry name" value="CHLORAMPHENICOL EFFLUX PUMP RV0191"/>
    <property type="match status" value="1"/>
</dbReference>
<feature type="transmembrane region" description="Helical" evidence="7">
    <location>
        <begin position="327"/>
        <end position="349"/>
    </location>
</feature>
<dbReference type="PROSITE" id="PS50850">
    <property type="entry name" value="MFS"/>
    <property type="match status" value="1"/>
</dbReference>
<dbReference type="InterPro" id="IPR036259">
    <property type="entry name" value="MFS_trans_sf"/>
</dbReference>
<dbReference type="InterPro" id="IPR050189">
    <property type="entry name" value="MFS_Efflux_Transporters"/>
</dbReference>
<evidence type="ECO:0000313" key="9">
    <source>
        <dbReference type="EMBL" id="ARD64362.1"/>
    </source>
</evidence>
<feature type="transmembrane region" description="Helical" evidence="7">
    <location>
        <begin position="165"/>
        <end position="182"/>
    </location>
</feature>
<feature type="transmembrane region" description="Helical" evidence="7">
    <location>
        <begin position="101"/>
        <end position="123"/>
    </location>
</feature>
<dbReference type="SUPFAM" id="SSF103473">
    <property type="entry name" value="MFS general substrate transporter"/>
    <property type="match status" value="1"/>
</dbReference>
<comment type="subcellular location">
    <subcellularLocation>
        <location evidence="1">Cell membrane</location>
        <topology evidence="1">Multi-pass membrane protein</topology>
    </subcellularLocation>
</comment>
<feature type="transmembrane region" description="Helical" evidence="7">
    <location>
        <begin position="268"/>
        <end position="287"/>
    </location>
</feature>
<gene>
    <name evidence="9" type="ORF">B2M23_01810</name>
</gene>
<dbReference type="RefSeq" id="WP_038351054.1">
    <property type="nucleotide sequence ID" value="NZ_CP019962.1"/>
</dbReference>
<name>A0AAC9W1T9_EUBLI</name>
<evidence type="ECO:0000259" key="8">
    <source>
        <dbReference type="PROSITE" id="PS50850"/>
    </source>
</evidence>
<keyword evidence="3" id="KW-1003">Cell membrane</keyword>
<dbReference type="Gene3D" id="1.20.1250.20">
    <property type="entry name" value="MFS general substrate transporter like domains"/>
    <property type="match status" value="1"/>
</dbReference>
<dbReference type="GO" id="GO:0022857">
    <property type="term" value="F:transmembrane transporter activity"/>
    <property type="evidence" value="ECO:0007669"/>
    <property type="project" value="InterPro"/>
</dbReference>
<dbReference type="Proteomes" id="UP000192391">
    <property type="component" value="Chromosome"/>
</dbReference>
<reference evidence="10" key="1">
    <citation type="journal article" date="2017" name="Sci. Rep.">
        <title>Determination of the Genome and Primary Transcriptome of Syngas Fermenting Eubacterium limosum ATCC 8486.</title>
        <authorList>
            <person name="Song Y."/>
            <person name="Shin J."/>
            <person name="Jeong Y."/>
            <person name="Jin S."/>
            <person name="Lee J.K."/>
            <person name="Kim D.R."/>
            <person name="Kim S.C."/>
            <person name="Cho S."/>
            <person name="Cho B.K."/>
        </authorList>
    </citation>
    <scope>NUCLEOTIDE SEQUENCE [LARGE SCALE GENOMIC DNA]</scope>
    <source>
        <strain evidence="10">ATCC 8486</strain>
    </source>
</reference>
<feature type="transmembrane region" description="Helical" evidence="7">
    <location>
        <begin position="48"/>
        <end position="68"/>
    </location>
</feature>
<protein>
    <submittedName>
        <fullName evidence="9">MFS transporter</fullName>
    </submittedName>
</protein>
<evidence type="ECO:0000256" key="7">
    <source>
        <dbReference type="SAM" id="Phobius"/>
    </source>
</evidence>
<feature type="transmembrane region" description="Helical" evidence="7">
    <location>
        <begin position="75"/>
        <end position="95"/>
    </location>
</feature>
<keyword evidence="2" id="KW-0813">Transport</keyword>
<feature type="transmembrane region" description="Helical" evidence="7">
    <location>
        <begin position="203"/>
        <end position="227"/>
    </location>
</feature>
<keyword evidence="5 7" id="KW-1133">Transmembrane helix</keyword>